<feature type="transmembrane region" description="Helical" evidence="1">
    <location>
        <begin position="146"/>
        <end position="165"/>
    </location>
</feature>
<dbReference type="GO" id="GO:0004175">
    <property type="term" value="F:endopeptidase activity"/>
    <property type="evidence" value="ECO:0007669"/>
    <property type="project" value="UniProtKB-ARBA"/>
</dbReference>
<reference evidence="3 4" key="1">
    <citation type="submission" date="2019-12" db="EMBL/GenBank/DDBJ databases">
        <authorList>
            <person name="Li C."/>
            <person name="Zhao J."/>
        </authorList>
    </citation>
    <scope>NUCLEOTIDE SEQUENCE [LARGE SCALE GENOMIC DNA]</scope>
    <source>
        <strain evidence="3 4">NEAU-DD11</strain>
    </source>
</reference>
<dbReference type="RefSeq" id="WP_056124289.1">
    <property type="nucleotide sequence ID" value="NZ_WSES01000004.1"/>
</dbReference>
<comment type="caution">
    <text evidence="3">The sequence shown here is derived from an EMBL/GenBank/DDBJ whole genome shotgun (WGS) entry which is preliminary data.</text>
</comment>
<keyword evidence="3" id="KW-0378">Hydrolase</keyword>
<evidence type="ECO:0000313" key="4">
    <source>
        <dbReference type="Proteomes" id="UP000443353"/>
    </source>
</evidence>
<name>A0A7X3K8U8_9BURK</name>
<dbReference type="Pfam" id="PF02517">
    <property type="entry name" value="Rce1-like"/>
    <property type="match status" value="1"/>
</dbReference>
<sequence>MTQSISAPASRPPIRLTAQVLTCLMFCLLAAPIIWFGQRDPLAAFGGPMAPMRQLLVGQGLALLAAAGSYVMFRLTARAKSTTDTIASYARLDLRGLNPLWIALAAAIGEETLFRAALQPLLGIWITSLIFVVTHTPAYRFRRLDFATLAQAAGVFGGSVALGLIYQYVGWIAAVLVHLWIDIIGLLIVRAAARAR</sequence>
<dbReference type="AlphaFoldDB" id="A0A7X3K8U8"/>
<keyword evidence="3" id="KW-0482">Metalloprotease</keyword>
<dbReference type="EMBL" id="WSES01000004">
    <property type="protein sequence ID" value="MVW61321.1"/>
    <property type="molecule type" value="Genomic_DNA"/>
</dbReference>
<gene>
    <name evidence="3" type="ORF">GPY61_15435</name>
</gene>
<feature type="transmembrane region" description="Helical" evidence="1">
    <location>
        <begin position="16"/>
        <end position="36"/>
    </location>
</feature>
<protein>
    <submittedName>
        <fullName evidence="3">CPBP family intramembrane metalloprotease</fullName>
    </submittedName>
</protein>
<keyword evidence="1" id="KW-1133">Transmembrane helix</keyword>
<feature type="transmembrane region" description="Helical" evidence="1">
    <location>
        <begin position="56"/>
        <end position="77"/>
    </location>
</feature>
<evidence type="ECO:0000313" key="3">
    <source>
        <dbReference type="EMBL" id="MVW61321.1"/>
    </source>
</evidence>
<keyword evidence="1" id="KW-0812">Transmembrane</keyword>
<keyword evidence="4" id="KW-1185">Reference proteome</keyword>
<dbReference type="GO" id="GO:0008237">
    <property type="term" value="F:metallopeptidase activity"/>
    <property type="evidence" value="ECO:0007669"/>
    <property type="project" value="UniProtKB-KW"/>
</dbReference>
<dbReference type="Proteomes" id="UP000443353">
    <property type="component" value="Unassembled WGS sequence"/>
</dbReference>
<proteinExistence type="predicted"/>
<evidence type="ECO:0000256" key="1">
    <source>
        <dbReference type="SAM" id="Phobius"/>
    </source>
</evidence>
<feature type="transmembrane region" description="Helical" evidence="1">
    <location>
        <begin position="171"/>
        <end position="193"/>
    </location>
</feature>
<keyword evidence="1" id="KW-0472">Membrane</keyword>
<dbReference type="GO" id="GO:0080120">
    <property type="term" value="P:CAAX-box protein maturation"/>
    <property type="evidence" value="ECO:0007669"/>
    <property type="project" value="UniProtKB-ARBA"/>
</dbReference>
<keyword evidence="3" id="KW-0645">Protease</keyword>
<dbReference type="GO" id="GO:0006508">
    <property type="term" value="P:proteolysis"/>
    <property type="evidence" value="ECO:0007669"/>
    <property type="project" value="UniProtKB-KW"/>
</dbReference>
<dbReference type="InterPro" id="IPR003675">
    <property type="entry name" value="Rce1/LyrA-like_dom"/>
</dbReference>
<feature type="domain" description="CAAX prenyl protease 2/Lysostaphin resistance protein A-like" evidence="2">
    <location>
        <begin position="100"/>
        <end position="183"/>
    </location>
</feature>
<organism evidence="3 4">
    <name type="scientific">Massilia cellulosiltytica</name>
    <dbReference type="NCBI Taxonomy" id="2683234"/>
    <lineage>
        <taxon>Bacteria</taxon>
        <taxon>Pseudomonadati</taxon>
        <taxon>Pseudomonadota</taxon>
        <taxon>Betaproteobacteria</taxon>
        <taxon>Burkholderiales</taxon>
        <taxon>Oxalobacteraceae</taxon>
        <taxon>Telluria group</taxon>
        <taxon>Massilia</taxon>
    </lineage>
</organism>
<evidence type="ECO:0000259" key="2">
    <source>
        <dbReference type="Pfam" id="PF02517"/>
    </source>
</evidence>
<accession>A0A7X3K8U8</accession>